<dbReference type="EMBL" id="MASJ01000003">
    <property type="protein sequence ID" value="OCS87679.1"/>
    <property type="molecule type" value="Genomic_DNA"/>
</dbReference>
<dbReference type="Proteomes" id="UP000093199">
    <property type="component" value="Unassembled WGS sequence"/>
</dbReference>
<organism evidence="1 2">
    <name type="scientific">Caryophanon tenue</name>
    <dbReference type="NCBI Taxonomy" id="33978"/>
    <lineage>
        <taxon>Bacteria</taxon>
        <taxon>Bacillati</taxon>
        <taxon>Bacillota</taxon>
        <taxon>Bacilli</taxon>
        <taxon>Bacillales</taxon>
        <taxon>Caryophanaceae</taxon>
        <taxon>Caryophanon</taxon>
    </lineage>
</organism>
<evidence type="ECO:0000313" key="2">
    <source>
        <dbReference type="Proteomes" id="UP000093199"/>
    </source>
</evidence>
<gene>
    <name evidence="1" type="ORF">A6M13_10270</name>
</gene>
<sequence length="124" mass="14153">MHNMNIYHVPLRVSHPPTYQQATLNSSSFEAHLQKATAQQQPLKISKHAQLRMSERDIHISSEQWHRIEEKVKTAQQKGVQQPLVLMDQAALIISAKKSTVITAMDRMEAKEQIFTNIDGTIIL</sequence>
<protein>
    <submittedName>
        <fullName evidence="1">Flagellar protein</fullName>
    </submittedName>
</protein>
<keyword evidence="1" id="KW-0282">Flagellum</keyword>
<proteinExistence type="predicted"/>
<evidence type="ECO:0000313" key="1">
    <source>
        <dbReference type="EMBL" id="OCS87679.1"/>
    </source>
</evidence>
<keyword evidence="2" id="KW-1185">Reference proteome</keyword>
<name>A0A1C0YKS4_9BACL</name>
<keyword evidence="1" id="KW-0966">Cell projection</keyword>
<dbReference type="STRING" id="33978.A6M13_10270"/>
<dbReference type="NCBIfam" id="TIGR02530">
    <property type="entry name" value="flg_new"/>
    <property type="match status" value="1"/>
</dbReference>
<dbReference type="AlphaFoldDB" id="A0A1C0YKS4"/>
<reference evidence="1 2" key="1">
    <citation type="submission" date="2016-07" db="EMBL/GenBank/DDBJ databases">
        <title>Caryophanon tenue genome sequencing.</title>
        <authorList>
            <person name="Verma A."/>
            <person name="Pal Y."/>
            <person name="Krishnamurthi S."/>
        </authorList>
    </citation>
    <scope>NUCLEOTIDE SEQUENCE [LARGE SCALE GENOMIC DNA]</scope>
    <source>
        <strain evidence="1 2">DSM 14152</strain>
    </source>
</reference>
<accession>A0A1C0YKS4</accession>
<comment type="caution">
    <text evidence="1">The sequence shown here is derived from an EMBL/GenBank/DDBJ whole genome shotgun (WGS) entry which is preliminary data.</text>
</comment>
<keyword evidence="1" id="KW-0969">Cilium</keyword>
<dbReference type="InterPro" id="IPR013367">
    <property type="entry name" value="Flagellar_put"/>
</dbReference>
<dbReference type="OrthoDB" id="165650at2"/>
<dbReference type="RefSeq" id="WP_066543385.1">
    <property type="nucleotide sequence ID" value="NZ_MASJ01000003.1"/>
</dbReference>
<dbReference type="Pfam" id="PF12611">
    <property type="entry name" value="Flagellar_put"/>
    <property type="match status" value="1"/>
</dbReference>